<dbReference type="AlphaFoldDB" id="A0A0V1MYX4"/>
<proteinExistence type="predicted"/>
<protein>
    <submittedName>
        <fullName evidence="1">Uncharacterized protein</fullName>
    </submittedName>
</protein>
<sequence length="119" mass="14462">MNNQQHENRMLTLEHLNLAWKLLQKSKILPANYLFKQLLLHEPQKERQRKMNMLFISFWKRDILHLQQKRYCIFKITNLYTIILNYYQDKRRSICRSTVVSESDPRANGTRCFGLFDVS</sequence>
<organism evidence="1 2">
    <name type="scientific">Trichinella papuae</name>
    <dbReference type="NCBI Taxonomy" id="268474"/>
    <lineage>
        <taxon>Eukaryota</taxon>
        <taxon>Metazoa</taxon>
        <taxon>Ecdysozoa</taxon>
        <taxon>Nematoda</taxon>
        <taxon>Enoplea</taxon>
        <taxon>Dorylaimia</taxon>
        <taxon>Trichinellida</taxon>
        <taxon>Trichinellidae</taxon>
        <taxon>Trichinella</taxon>
    </lineage>
</organism>
<evidence type="ECO:0000313" key="2">
    <source>
        <dbReference type="Proteomes" id="UP000054843"/>
    </source>
</evidence>
<evidence type="ECO:0000313" key="1">
    <source>
        <dbReference type="EMBL" id="KRZ76983.1"/>
    </source>
</evidence>
<reference evidence="1 2" key="1">
    <citation type="submission" date="2015-01" db="EMBL/GenBank/DDBJ databases">
        <title>Evolution of Trichinella species and genotypes.</title>
        <authorList>
            <person name="Korhonen P.K."/>
            <person name="Edoardo P."/>
            <person name="Giuseppe L.R."/>
            <person name="Gasser R.B."/>
        </authorList>
    </citation>
    <scope>NUCLEOTIDE SEQUENCE [LARGE SCALE GENOMIC DNA]</scope>
    <source>
        <strain evidence="1">ISS1980</strain>
    </source>
</reference>
<accession>A0A0V1MYX4</accession>
<gene>
    <name evidence="1" type="ORF">T10_10527</name>
</gene>
<comment type="caution">
    <text evidence="1">The sequence shown here is derived from an EMBL/GenBank/DDBJ whole genome shotgun (WGS) entry which is preliminary data.</text>
</comment>
<keyword evidence="2" id="KW-1185">Reference proteome</keyword>
<dbReference type="EMBL" id="JYDO01000023">
    <property type="protein sequence ID" value="KRZ76983.1"/>
    <property type="molecule type" value="Genomic_DNA"/>
</dbReference>
<dbReference type="Proteomes" id="UP000054843">
    <property type="component" value="Unassembled WGS sequence"/>
</dbReference>
<name>A0A0V1MYX4_9BILA</name>